<evidence type="ECO:0000313" key="2">
    <source>
        <dbReference type="EMBL" id="MSR92727.1"/>
    </source>
</evidence>
<reference evidence="2 3" key="1">
    <citation type="submission" date="2019-08" db="EMBL/GenBank/DDBJ databases">
        <title>In-depth cultivation of the pig gut microbiome towards novel bacterial diversity and tailored functional studies.</title>
        <authorList>
            <person name="Wylensek D."/>
            <person name="Hitch T.C.A."/>
            <person name="Clavel T."/>
        </authorList>
    </citation>
    <scope>NUCLEOTIDE SEQUENCE [LARGE SCALE GENOMIC DNA]</scope>
    <source>
        <strain evidence="2 3">WCA-383-APC-5B</strain>
    </source>
</reference>
<protein>
    <submittedName>
        <fullName evidence="2">Uncharacterized protein</fullName>
    </submittedName>
</protein>
<evidence type="ECO:0000256" key="1">
    <source>
        <dbReference type="SAM" id="Phobius"/>
    </source>
</evidence>
<keyword evidence="1" id="KW-0812">Transmembrane</keyword>
<keyword evidence="1" id="KW-1133">Transmembrane helix</keyword>
<dbReference type="EMBL" id="VULX01000055">
    <property type="protein sequence ID" value="MSR92727.1"/>
    <property type="molecule type" value="Genomic_DNA"/>
</dbReference>
<organism evidence="2 3">
    <name type="scientific">Inconstantimicrobium porci</name>
    <dbReference type="NCBI Taxonomy" id="2652291"/>
    <lineage>
        <taxon>Bacteria</taxon>
        <taxon>Bacillati</taxon>
        <taxon>Bacillota</taxon>
        <taxon>Clostridia</taxon>
        <taxon>Eubacteriales</taxon>
        <taxon>Clostridiaceae</taxon>
        <taxon>Inconstantimicrobium</taxon>
    </lineage>
</organism>
<feature type="transmembrane region" description="Helical" evidence="1">
    <location>
        <begin position="65"/>
        <end position="85"/>
    </location>
</feature>
<proteinExistence type="predicted"/>
<feature type="transmembrane region" description="Helical" evidence="1">
    <location>
        <begin position="34"/>
        <end position="53"/>
    </location>
</feature>
<comment type="caution">
    <text evidence="2">The sequence shown here is derived from an EMBL/GenBank/DDBJ whole genome shotgun (WGS) entry which is preliminary data.</text>
</comment>
<feature type="transmembrane region" description="Helical" evidence="1">
    <location>
        <begin position="9"/>
        <end position="28"/>
    </location>
</feature>
<keyword evidence="1" id="KW-0472">Membrane</keyword>
<sequence>MEKIIVRSIYSIIFLLITFIISICLIWSKNNSLIGIIVMGVLIAIMIGISKLLSKLGNVLNRKTVNIIFMISMVLIIVIQLISSYKLAVFPSWDFGIVYNQAVRLAENPSAPISEYFAKYPNNIGLCYILSKLFRVSNILNIKHYLTMAPTD</sequence>
<accession>A0A7X2N0Y2</accession>
<gene>
    <name evidence="2" type="ORF">FYJ33_15500</name>
</gene>
<evidence type="ECO:0000313" key="3">
    <source>
        <dbReference type="Proteomes" id="UP000460287"/>
    </source>
</evidence>
<dbReference type="RefSeq" id="WP_154532880.1">
    <property type="nucleotide sequence ID" value="NZ_VULX01000055.1"/>
</dbReference>
<dbReference type="AlphaFoldDB" id="A0A7X2N0Y2"/>
<keyword evidence="3" id="KW-1185">Reference proteome</keyword>
<dbReference type="Proteomes" id="UP000460287">
    <property type="component" value="Unassembled WGS sequence"/>
</dbReference>
<name>A0A7X2N0Y2_9CLOT</name>